<name>A0A0K1PNZ5_9BACT</name>
<sequence length="72" mass="7925">MLVGEPIQGKPAGAAREGYPTNRRLLRTSRIASEVGLLAPFERPEKAEVSACVWSFATISRGAYAKRCRFTK</sequence>
<evidence type="ECO:0000313" key="1">
    <source>
        <dbReference type="EMBL" id="AKU95136.1"/>
    </source>
</evidence>
<keyword evidence="2" id="KW-1185">Reference proteome</keyword>
<protein>
    <submittedName>
        <fullName evidence="1">Uncharacterized protein</fullName>
    </submittedName>
</protein>
<dbReference type="EMBL" id="CP012333">
    <property type="protein sequence ID" value="AKU95136.1"/>
    <property type="molecule type" value="Genomic_DNA"/>
</dbReference>
<proteinExistence type="predicted"/>
<evidence type="ECO:0000313" key="2">
    <source>
        <dbReference type="Proteomes" id="UP000064967"/>
    </source>
</evidence>
<dbReference type="Proteomes" id="UP000064967">
    <property type="component" value="Chromosome"/>
</dbReference>
<accession>A0A0K1PNZ5</accession>
<reference evidence="1 2" key="1">
    <citation type="submission" date="2015-08" db="EMBL/GenBank/DDBJ databases">
        <authorList>
            <person name="Babu N.S."/>
            <person name="Beckwith C.J."/>
            <person name="Beseler K.G."/>
            <person name="Brison A."/>
            <person name="Carone J.V."/>
            <person name="Caskin T.P."/>
            <person name="Diamond M."/>
            <person name="Durham M.E."/>
            <person name="Foxe J.M."/>
            <person name="Go M."/>
            <person name="Henderson B.A."/>
            <person name="Jones I.B."/>
            <person name="McGettigan J.A."/>
            <person name="Micheletti S.J."/>
            <person name="Nasrallah M.E."/>
            <person name="Ortiz D."/>
            <person name="Piller C.R."/>
            <person name="Privatt S.R."/>
            <person name="Schneider S.L."/>
            <person name="Sharp S."/>
            <person name="Smith T.C."/>
            <person name="Stanton J.D."/>
            <person name="Ullery H.E."/>
            <person name="Wilson R.J."/>
            <person name="Serrano M.G."/>
            <person name="Buck G."/>
            <person name="Lee V."/>
            <person name="Wang Y."/>
            <person name="Carvalho R."/>
            <person name="Voegtly L."/>
            <person name="Shi R."/>
            <person name="Duckworth R."/>
            <person name="Johnson A."/>
            <person name="Loviza R."/>
            <person name="Walstead R."/>
            <person name="Shah Z."/>
            <person name="Kiflezghi M."/>
            <person name="Wade K."/>
            <person name="Ball S.L."/>
            <person name="Bradley K.W."/>
            <person name="Asai D.J."/>
            <person name="Bowman C.A."/>
            <person name="Russell D.A."/>
            <person name="Pope W.H."/>
            <person name="Jacobs-Sera D."/>
            <person name="Hendrix R.W."/>
            <person name="Hatfull G.F."/>
        </authorList>
    </citation>
    <scope>NUCLEOTIDE SEQUENCE [LARGE SCALE GENOMIC DNA]</scope>
    <source>
        <strain evidence="1 2">DSM 27648</strain>
    </source>
</reference>
<dbReference type="STRING" id="1391654.AKJ09_01800"/>
<organism evidence="1 2">
    <name type="scientific">Labilithrix luteola</name>
    <dbReference type="NCBI Taxonomy" id="1391654"/>
    <lineage>
        <taxon>Bacteria</taxon>
        <taxon>Pseudomonadati</taxon>
        <taxon>Myxococcota</taxon>
        <taxon>Polyangia</taxon>
        <taxon>Polyangiales</taxon>
        <taxon>Labilitrichaceae</taxon>
        <taxon>Labilithrix</taxon>
    </lineage>
</organism>
<dbReference type="AlphaFoldDB" id="A0A0K1PNZ5"/>
<gene>
    <name evidence="1" type="ORF">AKJ09_01800</name>
</gene>
<dbReference type="KEGG" id="llu:AKJ09_01800"/>